<feature type="compositionally biased region" description="Polar residues" evidence="1">
    <location>
        <begin position="121"/>
        <end position="155"/>
    </location>
</feature>
<feature type="compositionally biased region" description="Polar residues" evidence="1">
    <location>
        <begin position="1121"/>
        <end position="1144"/>
    </location>
</feature>
<gene>
    <name evidence="2" type="ORF">HYPBUDRAFT_5636</name>
</gene>
<evidence type="ECO:0000256" key="1">
    <source>
        <dbReference type="SAM" id="MobiDB-lite"/>
    </source>
</evidence>
<feature type="compositionally biased region" description="Basic and acidic residues" evidence="1">
    <location>
        <begin position="494"/>
        <end position="509"/>
    </location>
</feature>
<feature type="region of interest" description="Disordered" evidence="1">
    <location>
        <begin position="325"/>
        <end position="353"/>
    </location>
</feature>
<feature type="compositionally biased region" description="Low complexity" evidence="1">
    <location>
        <begin position="512"/>
        <end position="528"/>
    </location>
</feature>
<dbReference type="AlphaFoldDB" id="A0A1E4RKP7"/>
<feature type="compositionally biased region" description="Polar residues" evidence="1">
    <location>
        <begin position="1156"/>
        <end position="1165"/>
    </location>
</feature>
<feature type="region of interest" description="Disordered" evidence="1">
    <location>
        <begin position="289"/>
        <end position="308"/>
    </location>
</feature>
<proteinExistence type="predicted"/>
<feature type="compositionally biased region" description="Basic and acidic residues" evidence="1">
    <location>
        <begin position="798"/>
        <end position="812"/>
    </location>
</feature>
<feature type="region of interest" description="Disordered" evidence="1">
    <location>
        <begin position="1121"/>
        <end position="1165"/>
    </location>
</feature>
<dbReference type="EMBL" id="KV454540">
    <property type="protein sequence ID" value="ODV67800.1"/>
    <property type="molecule type" value="Genomic_DNA"/>
</dbReference>
<evidence type="ECO:0000313" key="2">
    <source>
        <dbReference type="EMBL" id="ODV67800.1"/>
    </source>
</evidence>
<dbReference type="GeneID" id="30998064"/>
<feature type="compositionally biased region" description="Low complexity" evidence="1">
    <location>
        <begin position="225"/>
        <end position="236"/>
    </location>
</feature>
<feature type="region of interest" description="Disordered" evidence="1">
    <location>
        <begin position="561"/>
        <end position="749"/>
    </location>
</feature>
<feature type="region of interest" description="Disordered" evidence="1">
    <location>
        <begin position="798"/>
        <end position="887"/>
    </location>
</feature>
<evidence type="ECO:0000313" key="3">
    <source>
        <dbReference type="Proteomes" id="UP000095085"/>
    </source>
</evidence>
<reference evidence="3" key="1">
    <citation type="submission" date="2016-05" db="EMBL/GenBank/DDBJ databases">
        <title>Comparative genomics of biotechnologically important yeasts.</title>
        <authorList>
            <consortium name="DOE Joint Genome Institute"/>
            <person name="Riley R."/>
            <person name="Haridas S."/>
            <person name="Wolfe K.H."/>
            <person name="Lopes M.R."/>
            <person name="Hittinger C.T."/>
            <person name="Goker M."/>
            <person name="Salamov A."/>
            <person name="Wisecaver J."/>
            <person name="Long T.M."/>
            <person name="Aerts A.L."/>
            <person name="Barry K."/>
            <person name="Choi C."/>
            <person name="Clum A."/>
            <person name="Coughlan A.Y."/>
            <person name="Deshpande S."/>
            <person name="Douglass A.P."/>
            <person name="Hanson S.J."/>
            <person name="Klenk H.-P."/>
            <person name="Labutti K."/>
            <person name="Lapidus A."/>
            <person name="Lindquist E."/>
            <person name="Lipzen A."/>
            <person name="Meier-Kolthoff J.P."/>
            <person name="Ohm R.A."/>
            <person name="Otillar R.P."/>
            <person name="Pangilinan J."/>
            <person name="Peng Y."/>
            <person name="Rokas A."/>
            <person name="Rosa C.A."/>
            <person name="Scheuner C."/>
            <person name="Sibirny A.A."/>
            <person name="Slot J.C."/>
            <person name="Stielow J.B."/>
            <person name="Sun H."/>
            <person name="Kurtzman C.P."/>
            <person name="Blackwell M."/>
            <person name="Grigoriev I.V."/>
            <person name="Jeffries T.W."/>
        </authorList>
    </citation>
    <scope>NUCLEOTIDE SEQUENCE [LARGE SCALE GENOMIC DNA]</scope>
    <source>
        <strain evidence="3">NRRL Y-1933</strain>
    </source>
</reference>
<feature type="compositionally biased region" description="Low complexity" evidence="1">
    <location>
        <begin position="724"/>
        <end position="738"/>
    </location>
</feature>
<feature type="compositionally biased region" description="Low complexity" evidence="1">
    <location>
        <begin position="617"/>
        <end position="633"/>
    </location>
</feature>
<name>A0A1E4RKP7_9ASCO</name>
<feature type="region of interest" description="Disordered" evidence="1">
    <location>
        <begin position="224"/>
        <end position="254"/>
    </location>
</feature>
<protein>
    <submittedName>
        <fullName evidence="2">Uncharacterized protein</fullName>
    </submittedName>
</protein>
<feature type="compositionally biased region" description="Polar residues" evidence="1">
    <location>
        <begin position="299"/>
        <end position="308"/>
    </location>
</feature>
<feature type="compositionally biased region" description="Polar residues" evidence="1">
    <location>
        <begin position="651"/>
        <end position="674"/>
    </location>
</feature>
<dbReference type="Proteomes" id="UP000095085">
    <property type="component" value="Unassembled WGS sequence"/>
</dbReference>
<feature type="compositionally biased region" description="Low complexity" evidence="1">
    <location>
        <begin position="978"/>
        <end position="991"/>
    </location>
</feature>
<feature type="region of interest" description="Disordered" evidence="1">
    <location>
        <begin position="176"/>
        <end position="205"/>
    </location>
</feature>
<feature type="compositionally biased region" description="Polar residues" evidence="1">
    <location>
        <begin position="697"/>
        <end position="718"/>
    </location>
</feature>
<feature type="region of interest" description="Disordered" evidence="1">
    <location>
        <begin position="973"/>
        <end position="993"/>
    </location>
</feature>
<organism evidence="2 3">
    <name type="scientific">Hyphopichia burtonii NRRL Y-1933</name>
    <dbReference type="NCBI Taxonomy" id="984485"/>
    <lineage>
        <taxon>Eukaryota</taxon>
        <taxon>Fungi</taxon>
        <taxon>Dikarya</taxon>
        <taxon>Ascomycota</taxon>
        <taxon>Saccharomycotina</taxon>
        <taxon>Pichiomycetes</taxon>
        <taxon>Debaryomycetaceae</taxon>
        <taxon>Hyphopichia</taxon>
    </lineage>
</organism>
<dbReference type="STRING" id="984485.A0A1E4RKP7"/>
<feature type="region of interest" description="Disordered" evidence="1">
    <location>
        <begin position="115"/>
        <end position="158"/>
    </location>
</feature>
<accession>A0A1E4RKP7</accession>
<keyword evidence="3" id="KW-1185">Reference proteome</keyword>
<feature type="region of interest" description="Disordered" evidence="1">
    <location>
        <begin position="484"/>
        <end position="528"/>
    </location>
</feature>
<dbReference type="RefSeq" id="XP_020076867.1">
    <property type="nucleotide sequence ID" value="XM_020223515.1"/>
</dbReference>
<sequence length="1211" mass="135151">MDSSKLIKSFDDLSLENHLPYPIERRARSSSPVKNRRPLPLTDPNFFDMRIPSVPFASLDDIHLLATNNSGVSFSQLQIKSLSNSPISKRLHINSHSKDYVIPIPFTLQLPPKLSPKNKPIASSTVATPQGSPTPSRSGGSKSLGATPNNQNKISKGSRLVYTGNGYEKIDLSDEEDLEIDDFPPIQNANRKPPPVTKNKRKSSKLNIQKQFMSHDELSIIEEASNSGSSRASSIKSKLEKELPPDPSLNKNSHLISKSLNTANINISKINLPTDESFVKEVPRLNVESHHPPHCYPSGNLSLSSQPNIKQPISNQLKKLSLQLSQEQEEQQQQRKNKQKHVKPASPPRPVNVNFIAPLPHRNDTEKTHEAHPLILNPNITKSKVPRPTANLLSKSDLPNNLIMNQRFPPNQNKANHAIQYGQIPNQSKDNVLKIYKRSFSDESHVSSVSSFSSVGDFMNFSNNPSLRSTKNINTNIPMVSTTITNIESPSVKNTDKTSQEKPKIEELNRNNSKASAKSTLSSSTESSWNSLQKSIDISIEDSLNSPATGEFDFASKINSKELPPLPELNTEIEKVETAPLRISRNATREPSREVSPAKSRKNRPTPPPLQDEIEQSLAKLSNKSKSLNEKSNTPPFKEKDNNGAGKRFSFPNNSQNITNSREMRSRQLSSNSMKSHRSRFSHMSQSTGQIEIPDLSNKSVADSYSTRRSTSSFNGTTFDDLPSESGFSSETSASIGSQMSNGKLEPIGVPTRASQEIIKEQFKMMHGDDVTDSDSDDIFIPAMKSKSSPNIKQLNEAFDKDPIDYSNRRILEPPSQVNEKGNRPRSSSSSPVRHRRNKSMYGIDFQNNDLPVSPTRIHSRSKSTSLVKSKPGIQKQTRKQSSKEQIKDLPSNMDIVINEPPRPVSYEVDFIEAKSQVDDFPDNVSNTPTVNEIYKTPNVTFENLPNSKDISNEINRQKQLKAKPNQIQFKGLKKKSGSVYSKSSSQSTNSEVDSITIDLTEENVDVCMIQRNDSKLSYRSITEKKDGKDVEVVLVEENESENSSRDDLSSIYSKYQTDWVSRSNSMLSTSSSGSYASAASFESGVSSEAQLQLKERPNTIEIYKQMQAIRGMGRSPIENLSQARKGQSINSHTSGRSNNSVNYHSKRIQPPKPTKNVNFTNSKSQPNLYSNLNIFNSPQNSRESNYFDYTTSENYDFNTFMKQRAVSKPT</sequence>
<dbReference type="OrthoDB" id="4089867at2759"/>
<feature type="compositionally biased region" description="Polar residues" evidence="1">
    <location>
        <begin position="484"/>
        <end position="493"/>
    </location>
</feature>